<proteinExistence type="predicted"/>
<accession>A0A553P470</accession>
<dbReference type="InterPro" id="IPR039647">
    <property type="entry name" value="EF_hand_pair_protein_CML-like"/>
</dbReference>
<keyword evidence="7" id="KW-1185">Reference proteome</keyword>
<comment type="caution">
    <text evidence="6">The sequence shown here is derived from an EMBL/GenBank/DDBJ whole genome shotgun (WGS) entry which is preliminary data.</text>
</comment>
<dbReference type="Pfam" id="PF13499">
    <property type="entry name" value="EF-hand_7"/>
    <property type="match status" value="2"/>
</dbReference>
<keyword evidence="2" id="KW-0677">Repeat</keyword>
<keyword evidence="1" id="KW-0479">Metal-binding</keyword>
<dbReference type="AlphaFoldDB" id="A0A553P470"/>
<evidence type="ECO:0000256" key="3">
    <source>
        <dbReference type="ARBA" id="ARBA00022837"/>
    </source>
</evidence>
<protein>
    <recommendedName>
        <fullName evidence="5">EF-hand domain-containing protein</fullName>
    </recommendedName>
</protein>
<evidence type="ECO:0000256" key="2">
    <source>
        <dbReference type="ARBA" id="ARBA00022737"/>
    </source>
</evidence>
<feature type="domain" description="EF-hand" evidence="5">
    <location>
        <begin position="27"/>
        <end position="62"/>
    </location>
</feature>
<feature type="domain" description="EF-hand" evidence="5">
    <location>
        <begin position="147"/>
        <end position="182"/>
    </location>
</feature>
<evidence type="ECO:0000259" key="5">
    <source>
        <dbReference type="PROSITE" id="PS50222"/>
    </source>
</evidence>
<dbReference type="STRING" id="6832.A0A553P470"/>
<feature type="compositionally biased region" description="Polar residues" evidence="4">
    <location>
        <begin position="101"/>
        <end position="112"/>
    </location>
</feature>
<dbReference type="InterPro" id="IPR002048">
    <property type="entry name" value="EF_hand_dom"/>
</dbReference>
<dbReference type="Proteomes" id="UP000318571">
    <property type="component" value="Chromosome 7"/>
</dbReference>
<dbReference type="SMART" id="SM00054">
    <property type="entry name" value="EFh"/>
    <property type="match status" value="4"/>
</dbReference>
<dbReference type="SUPFAM" id="SSF47473">
    <property type="entry name" value="EF-hand"/>
    <property type="match status" value="1"/>
</dbReference>
<dbReference type="PANTHER" id="PTHR10891">
    <property type="entry name" value="EF-HAND CALCIUM-BINDING DOMAIN CONTAINING PROTEIN"/>
    <property type="match status" value="1"/>
</dbReference>
<evidence type="ECO:0000256" key="1">
    <source>
        <dbReference type="ARBA" id="ARBA00022723"/>
    </source>
</evidence>
<dbReference type="OrthoDB" id="427950at2759"/>
<dbReference type="InterPro" id="IPR011992">
    <property type="entry name" value="EF-hand-dom_pair"/>
</dbReference>
<dbReference type="GO" id="GO:0005509">
    <property type="term" value="F:calcium ion binding"/>
    <property type="evidence" value="ECO:0007669"/>
    <property type="project" value="InterPro"/>
</dbReference>
<feature type="domain" description="EF-hand" evidence="5">
    <location>
        <begin position="115"/>
        <end position="142"/>
    </location>
</feature>
<dbReference type="Gene3D" id="1.10.238.10">
    <property type="entry name" value="EF-hand"/>
    <property type="match status" value="2"/>
</dbReference>
<name>A0A553P470_TIGCA</name>
<dbReference type="EMBL" id="VCGU01000008">
    <property type="protein sequence ID" value="TRY72463.1"/>
    <property type="molecule type" value="Genomic_DNA"/>
</dbReference>
<dbReference type="OMA" id="SIDREWI"/>
<reference evidence="6 7" key="1">
    <citation type="journal article" date="2018" name="Nat. Ecol. Evol.">
        <title>Genomic signatures of mitonuclear coevolution across populations of Tigriopus californicus.</title>
        <authorList>
            <person name="Barreto F.S."/>
            <person name="Watson E.T."/>
            <person name="Lima T.G."/>
            <person name="Willett C.S."/>
            <person name="Edmands S."/>
            <person name="Li W."/>
            <person name="Burton R.S."/>
        </authorList>
    </citation>
    <scope>NUCLEOTIDE SEQUENCE [LARGE SCALE GENOMIC DNA]</scope>
    <source>
        <strain evidence="6 7">San Diego</strain>
    </source>
</reference>
<evidence type="ECO:0000256" key="4">
    <source>
        <dbReference type="SAM" id="MobiDB-lite"/>
    </source>
</evidence>
<gene>
    <name evidence="6" type="ORF">TCAL_01121</name>
</gene>
<evidence type="ECO:0000313" key="6">
    <source>
        <dbReference type="EMBL" id="TRY72463.1"/>
    </source>
</evidence>
<dbReference type="PROSITE" id="PS50222">
    <property type="entry name" value="EF_HAND_2"/>
    <property type="match status" value="4"/>
</dbReference>
<keyword evidence="3" id="KW-0106">Calcium</keyword>
<evidence type="ECO:0000313" key="7">
    <source>
        <dbReference type="Proteomes" id="UP000318571"/>
    </source>
</evidence>
<dbReference type="InterPro" id="IPR018247">
    <property type="entry name" value="EF_Hand_1_Ca_BS"/>
</dbReference>
<organism evidence="6 7">
    <name type="scientific">Tigriopus californicus</name>
    <name type="common">Marine copepod</name>
    <dbReference type="NCBI Taxonomy" id="6832"/>
    <lineage>
        <taxon>Eukaryota</taxon>
        <taxon>Metazoa</taxon>
        <taxon>Ecdysozoa</taxon>
        <taxon>Arthropoda</taxon>
        <taxon>Crustacea</taxon>
        <taxon>Multicrustacea</taxon>
        <taxon>Hexanauplia</taxon>
        <taxon>Copepoda</taxon>
        <taxon>Harpacticoida</taxon>
        <taxon>Harpacticidae</taxon>
        <taxon>Tigriopus</taxon>
    </lineage>
</organism>
<sequence>MSVHAARAIRQKHKVDPDSAENSLSPEQKKVLEEAFEAADKNGDGILSADEYYDIFQTHGLSIDREWIEKTIARNDKDGDGGISFQEFMEMNRSRLKGETGQPNATSSGYSQINRDGEKAKLAFNAYDRNRDGYLTKAEFRKTSKKMTEAQIDAVFEKFDKNRDGRLDFDEFKNLMESNKKP</sequence>
<dbReference type="PROSITE" id="PS00018">
    <property type="entry name" value="EF_HAND_1"/>
    <property type="match status" value="2"/>
</dbReference>
<feature type="region of interest" description="Disordered" evidence="4">
    <location>
        <begin position="1"/>
        <end position="29"/>
    </location>
</feature>
<feature type="domain" description="EF-hand" evidence="5">
    <location>
        <begin position="63"/>
        <end position="98"/>
    </location>
</feature>
<feature type="region of interest" description="Disordered" evidence="4">
    <location>
        <begin position="93"/>
        <end position="112"/>
    </location>
</feature>
<dbReference type="CDD" id="cd00051">
    <property type="entry name" value="EFh"/>
    <property type="match status" value="2"/>
</dbReference>